<evidence type="ECO:0000256" key="1">
    <source>
        <dbReference type="SAM" id="Coils"/>
    </source>
</evidence>
<dbReference type="AlphaFoldDB" id="A0A9N9GC96"/>
<keyword evidence="3" id="KW-1185">Reference proteome</keyword>
<evidence type="ECO:0000313" key="3">
    <source>
        <dbReference type="Proteomes" id="UP000789342"/>
    </source>
</evidence>
<dbReference type="Proteomes" id="UP000789342">
    <property type="component" value="Unassembled WGS sequence"/>
</dbReference>
<sequence length="87" mass="10325">NAKTSMHSTKQIMEKALEEERKSKEYLKVRLEEVEKEVQSKKSEILDTKQEMEKALESVKEESEKSRVALENEIERLMAKKNKFMCF</sequence>
<reference evidence="2" key="1">
    <citation type="submission" date="2021-06" db="EMBL/GenBank/DDBJ databases">
        <authorList>
            <person name="Kallberg Y."/>
            <person name="Tangrot J."/>
            <person name="Rosling A."/>
        </authorList>
    </citation>
    <scope>NUCLEOTIDE SEQUENCE</scope>
    <source>
        <strain evidence="2">CL551</strain>
    </source>
</reference>
<dbReference type="EMBL" id="CAJVPV010005513">
    <property type="protein sequence ID" value="CAG8592033.1"/>
    <property type="molecule type" value="Genomic_DNA"/>
</dbReference>
<organism evidence="2 3">
    <name type="scientific">Acaulospora morrowiae</name>
    <dbReference type="NCBI Taxonomy" id="94023"/>
    <lineage>
        <taxon>Eukaryota</taxon>
        <taxon>Fungi</taxon>
        <taxon>Fungi incertae sedis</taxon>
        <taxon>Mucoromycota</taxon>
        <taxon>Glomeromycotina</taxon>
        <taxon>Glomeromycetes</taxon>
        <taxon>Diversisporales</taxon>
        <taxon>Acaulosporaceae</taxon>
        <taxon>Acaulospora</taxon>
    </lineage>
</organism>
<name>A0A9N9GC96_9GLOM</name>
<accession>A0A9N9GC96</accession>
<keyword evidence="1" id="KW-0175">Coiled coil</keyword>
<gene>
    <name evidence="2" type="ORF">AMORRO_LOCUS7390</name>
</gene>
<evidence type="ECO:0000313" key="2">
    <source>
        <dbReference type="EMBL" id="CAG8592033.1"/>
    </source>
</evidence>
<proteinExistence type="predicted"/>
<comment type="caution">
    <text evidence="2">The sequence shown here is derived from an EMBL/GenBank/DDBJ whole genome shotgun (WGS) entry which is preliminary data.</text>
</comment>
<feature type="non-terminal residue" evidence="2">
    <location>
        <position position="1"/>
    </location>
</feature>
<feature type="coiled-coil region" evidence="1">
    <location>
        <begin position="17"/>
        <end position="80"/>
    </location>
</feature>
<protein>
    <submittedName>
        <fullName evidence="2">14578_t:CDS:1</fullName>
    </submittedName>
</protein>